<comment type="caution">
    <text evidence="1">The sequence shown here is derived from an EMBL/GenBank/DDBJ whole genome shotgun (WGS) entry which is preliminary data.</text>
</comment>
<dbReference type="AlphaFoldDB" id="A0A9P8T9Z6"/>
<sequence>MAAYSASGAKLFLFQALGAESVLAIRAAVAASVESSLLYGWMERSLEEANNAAVSEAEGSTPRLTFAGLL</sequence>
<keyword evidence="2" id="KW-1185">Reference proteome</keyword>
<organism evidence="1 2">
    <name type="scientific">Ogataea philodendri</name>
    <dbReference type="NCBI Taxonomy" id="1378263"/>
    <lineage>
        <taxon>Eukaryota</taxon>
        <taxon>Fungi</taxon>
        <taxon>Dikarya</taxon>
        <taxon>Ascomycota</taxon>
        <taxon>Saccharomycotina</taxon>
        <taxon>Pichiomycetes</taxon>
        <taxon>Pichiales</taxon>
        <taxon>Pichiaceae</taxon>
        <taxon>Ogataea</taxon>
    </lineage>
</organism>
<dbReference type="RefSeq" id="XP_046064457.1">
    <property type="nucleotide sequence ID" value="XM_046208935.1"/>
</dbReference>
<protein>
    <submittedName>
        <fullName evidence="1">Uncharacterized protein</fullName>
    </submittedName>
</protein>
<dbReference type="Proteomes" id="UP000769157">
    <property type="component" value="Unassembled WGS sequence"/>
</dbReference>
<dbReference type="GeneID" id="70232768"/>
<reference evidence="1" key="2">
    <citation type="submission" date="2021-01" db="EMBL/GenBank/DDBJ databases">
        <authorList>
            <person name="Schikora-Tamarit M.A."/>
        </authorList>
    </citation>
    <scope>NUCLEOTIDE SEQUENCE</scope>
    <source>
        <strain evidence="1">CBS6075</strain>
    </source>
</reference>
<evidence type="ECO:0000313" key="2">
    <source>
        <dbReference type="Proteomes" id="UP000769157"/>
    </source>
</evidence>
<reference evidence="1" key="1">
    <citation type="journal article" date="2021" name="Open Biol.">
        <title>Shared evolutionary footprints suggest mitochondrial oxidative damage underlies multiple complex I losses in fungi.</title>
        <authorList>
            <person name="Schikora-Tamarit M.A."/>
            <person name="Marcet-Houben M."/>
            <person name="Nosek J."/>
            <person name="Gabaldon T."/>
        </authorList>
    </citation>
    <scope>NUCLEOTIDE SEQUENCE</scope>
    <source>
        <strain evidence="1">CBS6075</strain>
    </source>
</reference>
<accession>A0A9P8T9Z6</accession>
<gene>
    <name evidence="1" type="ORF">OGAPHI_000800</name>
</gene>
<proteinExistence type="predicted"/>
<evidence type="ECO:0000313" key="1">
    <source>
        <dbReference type="EMBL" id="KAH3671089.1"/>
    </source>
</evidence>
<dbReference type="EMBL" id="JAEUBE010000084">
    <property type="protein sequence ID" value="KAH3671089.1"/>
    <property type="molecule type" value="Genomic_DNA"/>
</dbReference>
<name>A0A9P8T9Z6_9ASCO</name>